<dbReference type="Proteomes" id="UP000274131">
    <property type="component" value="Unassembled WGS sequence"/>
</dbReference>
<evidence type="ECO:0000313" key="3">
    <source>
        <dbReference type="WBParaSite" id="EVEC_0000684701-mRNA-1"/>
    </source>
</evidence>
<name>A0A0N4V8X9_ENTVE</name>
<dbReference type="AlphaFoldDB" id="A0A0N4V8X9"/>
<evidence type="ECO:0000313" key="2">
    <source>
        <dbReference type="Proteomes" id="UP000274131"/>
    </source>
</evidence>
<keyword evidence="2" id="KW-1185">Reference proteome</keyword>
<proteinExistence type="predicted"/>
<reference evidence="3" key="1">
    <citation type="submission" date="2017-02" db="UniProtKB">
        <authorList>
            <consortium name="WormBaseParasite"/>
        </authorList>
    </citation>
    <scope>IDENTIFICATION</scope>
</reference>
<sequence length="76" mass="7623">MKADLYADELRGGCCDGGGGGGGGGGDSGADGGEGLYRNECSVSLRCLFVYSHLALLVNFSITSPNISAFCVIPSS</sequence>
<dbReference type="EMBL" id="UXUI01008492">
    <property type="protein sequence ID" value="VDD91644.1"/>
    <property type="molecule type" value="Genomic_DNA"/>
</dbReference>
<reference evidence="1 2" key="2">
    <citation type="submission" date="2018-10" db="EMBL/GenBank/DDBJ databases">
        <authorList>
            <consortium name="Pathogen Informatics"/>
        </authorList>
    </citation>
    <scope>NUCLEOTIDE SEQUENCE [LARGE SCALE GENOMIC DNA]</scope>
</reference>
<accession>A0A0N4V8X9</accession>
<protein>
    <submittedName>
        <fullName evidence="1 3">Uncharacterized protein</fullName>
    </submittedName>
</protein>
<dbReference type="WBParaSite" id="EVEC_0000684701-mRNA-1">
    <property type="protein sequence ID" value="EVEC_0000684701-mRNA-1"/>
    <property type="gene ID" value="EVEC_0000684701"/>
</dbReference>
<organism evidence="3">
    <name type="scientific">Enterobius vermicularis</name>
    <name type="common">Human pinworm</name>
    <dbReference type="NCBI Taxonomy" id="51028"/>
    <lineage>
        <taxon>Eukaryota</taxon>
        <taxon>Metazoa</taxon>
        <taxon>Ecdysozoa</taxon>
        <taxon>Nematoda</taxon>
        <taxon>Chromadorea</taxon>
        <taxon>Rhabditida</taxon>
        <taxon>Spirurina</taxon>
        <taxon>Oxyuridomorpha</taxon>
        <taxon>Oxyuroidea</taxon>
        <taxon>Oxyuridae</taxon>
        <taxon>Enterobius</taxon>
    </lineage>
</organism>
<gene>
    <name evidence="1" type="ORF">EVEC_LOCUS6395</name>
</gene>
<evidence type="ECO:0000313" key="1">
    <source>
        <dbReference type="EMBL" id="VDD91644.1"/>
    </source>
</evidence>